<feature type="compositionally biased region" description="Pro residues" evidence="1">
    <location>
        <begin position="400"/>
        <end position="416"/>
    </location>
</feature>
<dbReference type="PROSITE" id="PS50195">
    <property type="entry name" value="PX"/>
    <property type="match status" value="1"/>
</dbReference>
<dbReference type="Pfam" id="PF00787">
    <property type="entry name" value="PX"/>
    <property type="match status" value="1"/>
</dbReference>
<protein>
    <submittedName>
        <fullName evidence="4">HCLS1-binding protein 3-like</fullName>
    </submittedName>
</protein>
<name>A0ABM1E0I4_PRICU</name>
<evidence type="ECO:0000313" key="3">
    <source>
        <dbReference type="Proteomes" id="UP000695022"/>
    </source>
</evidence>
<dbReference type="Proteomes" id="UP000695022">
    <property type="component" value="Unplaced"/>
</dbReference>
<organism evidence="3 4">
    <name type="scientific">Priapulus caudatus</name>
    <name type="common">Priapulid worm</name>
    <dbReference type="NCBI Taxonomy" id="37621"/>
    <lineage>
        <taxon>Eukaryota</taxon>
        <taxon>Metazoa</taxon>
        <taxon>Ecdysozoa</taxon>
        <taxon>Scalidophora</taxon>
        <taxon>Priapulida</taxon>
        <taxon>Priapulimorpha</taxon>
        <taxon>Priapulimorphida</taxon>
        <taxon>Priapulidae</taxon>
        <taxon>Priapulus</taxon>
    </lineage>
</organism>
<dbReference type="PANTHER" id="PTHR14431">
    <property type="entry name" value="HCLS1-BINDING PROTEIN 3"/>
    <property type="match status" value="1"/>
</dbReference>
<sequence length="490" mass="53484">MYSATVTVRELRNQSTGLDLTVPTYKVMPGLLGGTTEFSVIVITNLPYFKSPKHKNSDVIQFVLNKRYSEFEELHAKLSEAYPATLFPPLPHKGLLVSDDVLRERRAAADSFFKFIAKLPKVSSSPSVLQFLGVSARIVVQSNSTSAENAKIEEAENIIETSARTNRDYAGTSTPTQQIKQGSQHQKIDTSLLFGDVDNDDDLFFDKPDTSDVLQDNVDIFKTGSGSRISQLVSDTDWQTDAATMEEGEDEMEYDPLGGMVVGRKQKPTAQGAASIAHKSHTRSQSQQVKAIVGEQSDMDDLNDDIFIPPEASVDKLDVDLFAKDEGSEDLFTIDDDLDVLLHLEDTQYHPLDDRLEPDKPPAAKSKPAAPRKPALPAKPAGAKPATMPKPALPQKPIARPKPTPSLKPVVVPKPAPRAISTAKLQSGDSQNTATKECAPVPKPRTNRSLSQSTSSEAASVEQSGDILTEDILKYIEENEDRGSATLDLF</sequence>
<feature type="compositionally biased region" description="Polar residues" evidence="1">
    <location>
        <begin position="423"/>
        <end position="435"/>
    </location>
</feature>
<gene>
    <name evidence="4" type="primary">LOC106807771</name>
</gene>
<feature type="compositionally biased region" description="Low complexity" evidence="1">
    <location>
        <begin position="363"/>
        <end position="390"/>
    </location>
</feature>
<reference evidence="4" key="1">
    <citation type="submission" date="2025-08" db="UniProtKB">
        <authorList>
            <consortium name="RefSeq"/>
        </authorList>
    </citation>
    <scope>IDENTIFICATION</scope>
</reference>
<feature type="compositionally biased region" description="Low complexity" evidence="1">
    <location>
        <begin position="449"/>
        <end position="464"/>
    </location>
</feature>
<dbReference type="SUPFAM" id="SSF64268">
    <property type="entry name" value="PX domain"/>
    <property type="match status" value="1"/>
</dbReference>
<accession>A0ABM1E0I4</accession>
<dbReference type="InterPro" id="IPR036871">
    <property type="entry name" value="PX_dom_sf"/>
</dbReference>
<dbReference type="PANTHER" id="PTHR14431:SF1">
    <property type="entry name" value="HCLS1-BINDING PROTEIN 3"/>
    <property type="match status" value="1"/>
</dbReference>
<feature type="region of interest" description="Disordered" evidence="1">
    <location>
        <begin position="351"/>
        <end position="468"/>
    </location>
</feature>
<keyword evidence="3" id="KW-1185">Reference proteome</keyword>
<evidence type="ECO:0000313" key="4">
    <source>
        <dbReference type="RefSeq" id="XP_014665705.1"/>
    </source>
</evidence>
<proteinExistence type="predicted"/>
<dbReference type="InterPro" id="IPR001683">
    <property type="entry name" value="PX_dom"/>
</dbReference>
<feature type="domain" description="PX" evidence="2">
    <location>
        <begin position="1"/>
        <end position="139"/>
    </location>
</feature>
<feature type="compositionally biased region" description="Basic and acidic residues" evidence="1">
    <location>
        <begin position="351"/>
        <end position="362"/>
    </location>
</feature>
<dbReference type="SMART" id="SM00312">
    <property type="entry name" value="PX"/>
    <property type="match status" value="1"/>
</dbReference>
<evidence type="ECO:0000256" key="1">
    <source>
        <dbReference type="SAM" id="MobiDB-lite"/>
    </source>
</evidence>
<evidence type="ECO:0000259" key="2">
    <source>
        <dbReference type="PROSITE" id="PS50195"/>
    </source>
</evidence>
<dbReference type="InterPro" id="IPR039701">
    <property type="entry name" value="HS1BP3"/>
</dbReference>
<dbReference type="RefSeq" id="XP_014665705.1">
    <property type="nucleotide sequence ID" value="XM_014810219.1"/>
</dbReference>
<dbReference type="GeneID" id="106807771"/>
<dbReference type="Gene3D" id="3.30.1520.10">
    <property type="entry name" value="Phox-like domain"/>
    <property type="match status" value="1"/>
</dbReference>